<protein>
    <submittedName>
        <fullName evidence="3">Polysaccharide deacetylase</fullName>
    </submittedName>
</protein>
<feature type="domain" description="NodB homology" evidence="2">
    <location>
        <begin position="76"/>
        <end position="153"/>
    </location>
</feature>
<dbReference type="SUPFAM" id="SSF88713">
    <property type="entry name" value="Glycoside hydrolase/deacetylase"/>
    <property type="match status" value="1"/>
</dbReference>
<dbReference type="RefSeq" id="WP_132687698.1">
    <property type="nucleotide sequence ID" value="NZ_SMFT01000001.1"/>
</dbReference>
<reference evidence="3 4" key="1">
    <citation type="submission" date="2019-03" db="EMBL/GenBank/DDBJ databases">
        <title>Genomic Encyclopedia of Type Strains, Phase IV (KMG-IV): sequencing the most valuable type-strain genomes for metagenomic binning, comparative biology and taxonomic classification.</title>
        <authorList>
            <person name="Goeker M."/>
        </authorList>
    </citation>
    <scope>NUCLEOTIDE SEQUENCE [LARGE SCALE GENOMIC DNA]</scope>
    <source>
        <strain evidence="3 4">DSM 15534</strain>
    </source>
</reference>
<dbReference type="EMBL" id="SMFT01000001">
    <property type="protein sequence ID" value="TCK01473.1"/>
    <property type="molecule type" value="Genomic_DNA"/>
</dbReference>
<dbReference type="InterPro" id="IPR002509">
    <property type="entry name" value="NODB_dom"/>
</dbReference>
<dbReference type="OrthoDB" id="9814639at2"/>
<dbReference type="Proteomes" id="UP000294702">
    <property type="component" value="Unassembled WGS sequence"/>
</dbReference>
<comment type="caution">
    <text evidence="3">The sequence shown here is derived from an EMBL/GenBank/DDBJ whole genome shotgun (WGS) entry which is preliminary data.</text>
</comment>
<evidence type="ECO:0000259" key="2">
    <source>
        <dbReference type="PROSITE" id="PS51677"/>
    </source>
</evidence>
<sequence>MLWILIISLMLLGGYLYLFHRKKPKIHCLMYHHINPENNLHGVFIQDFQQQMEKIKGYQTFTFQQVIAKNYQLPANSILITFDDGYRSNYELAYPILKQFNLKATIFLNTKYIDIDENYLTWQQIQEMYQSGLIDFQLHTHSHSLIPKSTEVTGFYDHSTSEYLKRESFSLFFKGLYRQQQHSNLFNGLPLFKFRSRLAVKGYLPHKDFISKYQQIVQQKAFQQKNLKQRQIWLSQHFKQQQSHYFQPINKKQFFAYMYDEIKQNQQLIKQHLGYNATALAYPWGQRSHISQKYLKQLGVNTFITTKKGANSSPLNPNCIYRLDCETFKNIEDFSRNIQCDYGYWHYKVKKLFMRK</sequence>
<organism evidence="3 4">
    <name type="scientific">Volucribacter psittacicida</name>
    <dbReference type="NCBI Taxonomy" id="203482"/>
    <lineage>
        <taxon>Bacteria</taxon>
        <taxon>Pseudomonadati</taxon>
        <taxon>Pseudomonadota</taxon>
        <taxon>Gammaproteobacteria</taxon>
        <taxon>Pasteurellales</taxon>
        <taxon>Pasteurellaceae</taxon>
        <taxon>Volucribacter</taxon>
    </lineage>
</organism>
<keyword evidence="1" id="KW-0732">Signal</keyword>
<name>A0A4R1G4R1_9PAST</name>
<dbReference type="GO" id="GO:0005975">
    <property type="term" value="P:carbohydrate metabolic process"/>
    <property type="evidence" value="ECO:0007669"/>
    <property type="project" value="InterPro"/>
</dbReference>
<evidence type="ECO:0000313" key="4">
    <source>
        <dbReference type="Proteomes" id="UP000294702"/>
    </source>
</evidence>
<dbReference type="AlphaFoldDB" id="A0A4R1G4R1"/>
<evidence type="ECO:0000313" key="3">
    <source>
        <dbReference type="EMBL" id="TCK01473.1"/>
    </source>
</evidence>
<gene>
    <name evidence="3" type="ORF">EV694_0084</name>
</gene>
<evidence type="ECO:0000256" key="1">
    <source>
        <dbReference type="ARBA" id="ARBA00022729"/>
    </source>
</evidence>
<dbReference type="Gene3D" id="3.20.20.370">
    <property type="entry name" value="Glycoside hydrolase/deacetylase"/>
    <property type="match status" value="1"/>
</dbReference>
<proteinExistence type="predicted"/>
<dbReference type="InterPro" id="IPR011330">
    <property type="entry name" value="Glyco_hydro/deAcase_b/a-brl"/>
</dbReference>
<dbReference type="Pfam" id="PF01522">
    <property type="entry name" value="Polysacc_deac_1"/>
    <property type="match status" value="1"/>
</dbReference>
<accession>A0A4R1G4R1</accession>
<dbReference type="InterPro" id="IPR051398">
    <property type="entry name" value="Polysacch_Deacetylase"/>
</dbReference>
<dbReference type="PROSITE" id="PS51677">
    <property type="entry name" value="NODB"/>
    <property type="match status" value="1"/>
</dbReference>
<dbReference type="PANTHER" id="PTHR34216:SF7">
    <property type="entry name" value="POLY-BETA-1,6-N-ACETYL-D-GLUCOSAMINE N-DEACETYLASE"/>
    <property type="match status" value="1"/>
</dbReference>
<keyword evidence="4" id="KW-1185">Reference proteome</keyword>
<dbReference type="PANTHER" id="PTHR34216">
    <property type="match status" value="1"/>
</dbReference>
<dbReference type="GO" id="GO:0016810">
    <property type="term" value="F:hydrolase activity, acting on carbon-nitrogen (but not peptide) bonds"/>
    <property type="evidence" value="ECO:0007669"/>
    <property type="project" value="InterPro"/>
</dbReference>